<dbReference type="AlphaFoldDB" id="A0AA38W8P4"/>
<evidence type="ECO:0000313" key="3">
    <source>
        <dbReference type="Proteomes" id="UP001172457"/>
    </source>
</evidence>
<feature type="region of interest" description="Disordered" evidence="1">
    <location>
        <begin position="226"/>
        <end position="437"/>
    </location>
</feature>
<protein>
    <submittedName>
        <fullName evidence="2">Uncharacterized protein</fullName>
    </submittedName>
</protein>
<feature type="compositionally biased region" description="Basic and acidic residues" evidence="1">
    <location>
        <begin position="283"/>
        <end position="296"/>
    </location>
</feature>
<feature type="compositionally biased region" description="Polar residues" evidence="1">
    <location>
        <begin position="329"/>
        <end position="339"/>
    </location>
</feature>
<evidence type="ECO:0000256" key="1">
    <source>
        <dbReference type="SAM" id="MobiDB-lite"/>
    </source>
</evidence>
<dbReference type="Proteomes" id="UP001172457">
    <property type="component" value="Chromosome 4"/>
</dbReference>
<comment type="caution">
    <text evidence="2">The sequence shown here is derived from an EMBL/GenBank/DDBJ whole genome shotgun (WGS) entry which is preliminary data.</text>
</comment>
<reference evidence="2" key="1">
    <citation type="submission" date="2023-03" db="EMBL/GenBank/DDBJ databases">
        <title>Chromosome-scale reference genome and RAD-based genetic map of yellow starthistle (Centaurea solstitialis) reveal putative structural variation and QTLs associated with invader traits.</title>
        <authorList>
            <person name="Reatini B."/>
            <person name="Cang F.A."/>
            <person name="Jiang Q."/>
            <person name="Mckibben M.T.W."/>
            <person name="Barker M.S."/>
            <person name="Rieseberg L.H."/>
            <person name="Dlugosch K.M."/>
        </authorList>
    </citation>
    <scope>NUCLEOTIDE SEQUENCE</scope>
    <source>
        <strain evidence="2">CAN-66</strain>
        <tissue evidence="2">Leaf</tissue>
    </source>
</reference>
<accession>A0AA38W8P4</accession>
<feature type="compositionally biased region" description="Basic and acidic residues" evidence="1">
    <location>
        <begin position="233"/>
        <end position="270"/>
    </location>
</feature>
<feature type="compositionally biased region" description="Basic and acidic residues" evidence="1">
    <location>
        <begin position="358"/>
        <end position="371"/>
    </location>
</feature>
<feature type="compositionally biased region" description="Polar residues" evidence="1">
    <location>
        <begin position="297"/>
        <end position="307"/>
    </location>
</feature>
<proteinExistence type="predicted"/>
<sequence>MKEHEDCDMVTVEKSSVIVEKVVTGERDEGEDMMVDVVGADAVDLDRKADSVRLVEKRMNETESRDLNMDTKEEVAGSGEKEDVCHVSAGTSVLASEKVEVVEKVEVSVKEERLETSIEVRDSEKGLILEQNVESVEVVKECLQKEIETSDLNTDTEEAAVVTGEDVRRDSVGSGGLAFKKVEVTVVEESLNTSLEVRKDVLLQGNDDATGCGSLVRDSKESSIGGGDNVVIDGKDLTERGSTKEERVESVEEVAEGDRVLDRKSKKEAEVSDSSKIAESLEVDTKVVEDEAEKSVSDNNQISSTELVNVEANEVAGKSKEESPHPTMEVTTDGPQGNESVDPRFVGGENDSIDKEEESDRGLPNEIKEQPMECDQQVAGGNRVVGEKSQKNPKQWIPQRSQSVRRNKSRGGLALTTKDEAQDGVSVDPSSVSADNRSSTIEVVNSATSEGEVIPQADQAEVITNDAQILENGTAVGNPELGIQFGREDAVIDIEKTENGSVAEDEEIVEQHSECVQEAVHEDGAMDEKTEKVDEVLDSSKIPESLTRANLVQEEVLTSRIEAQNSDSVGQKIVSLAENSDHRAEVDPTEITTTANKVIKTKPKTEILRCT</sequence>
<keyword evidence="3" id="KW-1185">Reference proteome</keyword>
<organism evidence="2 3">
    <name type="scientific">Centaurea solstitialis</name>
    <name type="common">yellow star-thistle</name>
    <dbReference type="NCBI Taxonomy" id="347529"/>
    <lineage>
        <taxon>Eukaryota</taxon>
        <taxon>Viridiplantae</taxon>
        <taxon>Streptophyta</taxon>
        <taxon>Embryophyta</taxon>
        <taxon>Tracheophyta</taxon>
        <taxon>Spermatophyta</taxon>
        <taxon>Magnoliopsida</taxon>
        <taxon>eudicotyledons</taxon>
        <taxon>Gunneridae</taxon>
        <taxon>Pentapetalae</taxon>
        <taxon>asterids</taxon>
        <taxon>campanulids</taxon>
        <taxon>Asterales</taxon>
        <taxon>Asteraceae</taxon>
        <taxon>Carduoideae</taxon>
        <taxon>Cardueae</taxon>
        <taxon>Centaureinae</taxon>
        <taxon>Centaurea</taxon>
    </lineage>
</organism>
<evidence type="ECO:0000313" key="2">
    <source>
        <dbReference type="EMBL" id="KAJ9551132.1"/>
    </source>
</evidence>
<dbReference type="EMBL" id="JARYMX010000004">
    <property type="protein sequence ID" value="KAJ9551132.1"/>
    <property type="molecule type" value="Genomic_DNA"/>
</dbReference>
<name>A0AA38W8P4_9ASTR</name>
<feature type="compositionally biased region" description="Polar residues" evidence="1">
    <location>
        <begin position="428"/>
        <end position="437"/>
    </location>
</feature>
<feature type="region of interest" description="Disordered" evidence="1">
    <location>
        <begin position="61"/>
        <end position="83"/>
    </location>
</feature>
<gene>
    <name evidence="2" type="ORF">OSB04_015177</name>
</gene>